<dbReference type="EMBL" id="GBXM01058490">
    <property type="protein sequence ID" value="JAH50087.1"/>
    <property type="molecule type" value="Transcribed_RNA"/>
</dbReference>
<reference evidence="1" key="1">
    <citation type="submission" date="2014-11" db="EMBL/GenBank/DDBJ databases">
        <authorList>
            <person name="Amaro Gonzalez C."/>
        </authorList>
    </citation>
    <scope>NUCLEOTIDE SEQUENCE</scope>
</reference>
<protein>
    <submittedName>
        <fullName evidence="1">Uncharacterized protein</fullName>
    </submittedName>
</protein>
<accession>A0A0E9T9H9</accession>
<evidence type="ECO:0000313" key="1">
    <source>
        <dbReference type="EMBL" id="JAH50087.1"/>
    </source>
</evidence>
<name>A0A0E9T9H9_ANGAN</name>
<reference evidence="1" key="2">
    <citation type="journal article" date="2015" name="Fish Shellfish Immunol.">
        <title>Early steps in the European eel (Anguilla anguilla)-Vibrio vulnificus interaction in the gills: Role of the RtxA13 toxin.</title>
        <authorList>
            <person name="Callol A."/>
            <person name="Pajuelo D."/>
            <person name="Ebbesson L."/>
            <person name="Teles M."/>
            <person name="MacKenzie S."/>
            <person name="Amaro C."/>
        </authorList>
    </citation>
    <scope>NUCLEOTIDE SEQUENCE</scope>
</reference>
<dbReference type="AlphaFoldDB" id="A0A0E9T9H9"/>
<sequence length="53" mass="5947">MVVVATSFRPINTFTAVSETGPNFPDKVFLACLSQHFFHVSYSFLLSETDHPL</sequence>
<proteinExistence type="predicted"/>
<organism evidence="1">
    <name type="scientific">Anguilla anguilla</name>
    <name type="common">European freshwater eel</name>
    <name type="synonym">Muraena anguilla</name>
    <dbReference type="NCBI Taxonomy" id="7936"/>
    <lineage>
        <taxon>Eukaryota</taxon>
        <taxon>Metazoa</taxon>
        <taxon>Chordata</taxon>
        <taxon>Craniata</taxon>
        <taxon>Vertebrata</taxon>
        <taxon>Euteleostomi</taxon>
        <taxon>Actinopterygii</taxon>
        <taxon>Neopterygii</taxon>
        <taxon>Teleostei</taxon>
        <taxon>Anguilliformes</taxon>
        <taxon>Anguillidae</taxon>
        <taxon>Anguilla</taxon>
    </lineage>
</organism>